<accession>A0A0P1BII2</accession>
<dbReference type="SMART" id="SM00128">
    <property type="entry name" value="IPPc"/>
    <property type="match status" value="1"/>
</dbReference>
<feature type="compositionally biased region" description="Basic and acidic residues" evidence="9">
    <location>
        <begin position="457"/>
        <end position="469"/>
    </location>
</feature>
<evidence type="ECO:0000313" key="12">
    <source>
        <dbReference type="Proteomes" id="UP000054845"/>
    </source>
</evidence>
<dbReference type="GO" id="GO:0004439">
    <property type="term" value="F:phosphatidylinositol-4,5-bisphosphate 5-phosphatase activity"/>
    <property type="evidence" value="ECO:0007669"/>
    <property type="project" value="UniProtKB-EC"/>
</dbReference>
<feature type="compositionally biased region" description="Acidic residues" evidence="9">
    <location>
        <begin position="476"/>
        <end position="488"/>
    </location>
</feature>
<evidence type="ECO:0000256" key="1">
    <source>
        <dbReference type="ARBA" id="ARBA00004496"/>
    </source>
</evidence>
<evidence type="ECO:0000256" key="7">
    <source>
        <dbReference type="ARBA" id="ARBA00022801"/>
    </source>
</evidence>
<comment type="similarity">
    <text evidence="2">Belongs to the synaptojanin family.</text>
</comment>
<comment type="similarity">
    <text evidence="3">In the central section; belongs to the inositol 1,4,5-trisphosphate 5-phosphatase family.</text>
</comment>
<dbReference type="InterPro" id="IPR000300">
    <property type="entry name" value="IPPc"/>
</dbReference>
<keyword evidence="7" id="KW-0378">Hydrolase</keyword>
<comment type="subcellular location">
    <subcellularLocation>
        <location evidence="1">Cytoplasm</location>
    </subcellularLocation>
</comment>
<dbReference type="Gene3D" id="3.60.10.10">
    <property type="entry name" value="Endonuclease/exonuclease/phosphatase"/>
    <property type="match status" value="1"/>
</dbReference>
<dbReference type="FunFam" id="3.60.10.10:FF:000029">
    <property type="entry name" value="Inositol polyphosphate 5-phosphatase"/>
    <property type="match status" value="1"/>
</dbReference>
<feature type="compositionally biased region" description="Acidic residues" evidence="9">
    <location>
        <begin position="1072"/>
        <end position="1081"/>
    </location>
</feature>
<dbReference type="AlphaFoldDB" id="A0A0P1BII2"/>
<keyword evidence="8" id="KW-0653">Protein transport</keyword>
<dbReference type="InterPro" id="IPR002013">
    <property type="entry name" value="SAC_dom"/>
</dbReference>
<reference evidence="11 12" key="1">
    <citation type="submission" date="2014-09" db="EMBL/GenBank/DDBJ databases">
        <authorList>
            <person name="Magalhaes I.L.F."/>
            <person name="Oliveira U."/>
            <person name="Santos F.R."/>
            <person name="Vidigal T.H.D.A."/>
            <person name="Brescovit A.D."/>
            <person name="Santos A.J."/>
        </authorList>
    </citation>
    <scope>NUCLEOTIDE SEQUENCE [LARGE SCALE GENOMIC DNA]</scope>
</reference>
<dbReference type="EC" id="3.1.3.36" evidence="4"/>
<evidence type="ECO:0000256" key="8">
    <source>
        <dbReference type="ARBA" id="ARBA00022927"/>
    </source>
</evidence>
<sequence>MQVHIRKSPRAVILSSSGAGAAQHGAPQQDAVSLVISMASAGTSAPTGSTRAVIELLPTSNLGLSDLRRVTPAGRPAHGCLGLMNVGPDVFAVIVVRSIKVGSVRPGEEVSRISAVSFVCINRASWDDILDPSMSESGSFDPYAGESSYTTTNTSTVAIREEHPCTSLRKLLSTGSFYYAEKNAFDLSRRLDRRCRLRKAANSEGGKRPFKFPSADRQRNKQASSLTKFDARFVWNTYMAEPLLHFRAGLDPGEQGRLDRAGFLLLVIQGFVATFEWPASGTQSHKPYASTMPGPGPSSSIDAFGPNAIGSVAASSSQSGTTLALISRLSSKRAGTRFNTRGIDDDGNVANFVESETLFTHESVTMSYTQVRGSPPMFWEQQGLQTFNARIQITRPRLASQPAFDRHFVDLLSQYKAVHAINLLGTRDAETILSGAYGEHMRHTLAHTLAESMRSARHGESAHQVDEKSGLGSDSESSEADSRDDDSSDLEKLGLTNFDFHATSRLHGGLDGVRSELKYLGPVQLKKQAFGFTVVVEGGEQEGVYRQQAGLFRVNCLDCLDRTNVVQDMLSQSALETFFERASKHSAAFEPFVPSGHPIWSTHRIMWAENGDALSKIYAGTGALNTSYTRAGSGKKTLGGFLSDAAKSAGRMYINNFQDKSKQSVIDALLGNLANQKPVSVYDPLNDSVSAELQDRLDEYSSTRELDIFVGTWNLAGRAPMGESLLPWLFPQGPGEASKEADIIALGFQEVVPLTPQQILMTDPDKIRVWESVLVDALHKRPNKRGDYILLRSEQLVGSALVIFVKDTLVDSVRQVEAASRKTGLKGMSGNKGGVAIRLNLWDTSLCFITAHLAAGSSNVEERNADYHTILRGLAFQKGRSVASHDHVFWAGDFNYRIDLPNETARPLCAQQEFAQLYARDQLDRARASGSAFGGYEEGEVRFLPTYKYDFGSTLYDTSEKQRVPAWTDRILFRAARPGSLTQTLYSRAELKTSDHRPVYASFKAEARVFDHDRRNAIRRNLLAAGKSAQARSGGLAHQLPHPGSSSEEDSGDQLDLPPPSDEHSNWWDTASSEDELDPSSDDSSAGSAHGNPFVNADREKPQRQQPSQGLATPYRRPPPQPPKRGDTIRAKSNSTSSRSVPAPSPDRRRDFDATLLPKATSVAARAKMFEGSAPFEPQWDADGVIEADDQQSAAHQIAAAKPGPPPIPIRPGMGSRTASYSSVRSGKSLMDSDSDQESASHALGDVLKPGQ</sequence>
<dbReference type="Proteomes" id="UP000054845">
    <property type="component" value="Unassembled WGS sequence"/>
</dbReference>
<keyword evidence="12" id="KW-1185">Reference proteome</keyword>
<name>A0A0P1BII2_9BASI</name>
<dbReference type="PANTHER" id="PTHR11200:SF257">
    <property type="entry name" value="PHOSPHOINOSITIDE 5-PHOSPHATASE"/>
    <property type="match status" value="1"/>
</dbReference>
<evidence type="ECO:0000256" key="4">
    <source>
        <dbReference type="ARBA" id="ARBA00013044"/>
    </source>
</evidence>
<evidence type="ECO:0000256" key="5">
    <source>
        <dbReference type="ARBA" id="ARBA00022448"/>
    </source>
</evidence>
<protein>
    <recommendedName>
        <fullName evidence="4">phosphoinositide 5-phosphatase</fullName>
        <ecNumber evidence="4">3.1.3.36</ecNumber>
    </recommendedName>
</protein>
<feature type="region of interest" description="Disordered" evidence="9">
    <location>
        <begin position="1029"/>
        <end position="1156"/>
    </location>
</feature>
<feature type="compositionally biased region" description="Polar residues" evidence="9">
    <location>
        <begin position="1131"/>
        <end position="1140"/>
    </location>
</feature>
<dbReference type="PANTHER" id="PTHR11200">
    <property type="entry name" value="INOSITOL 5-PHOSPHATASE"/>
    <property type="match status" value="1"/>
</dbReference>
<dbReference type="OrthoDB" id="405996at2759"/>
<evidence type="ECO:0000256" key="6">
    <source>
        <dbReference type="ARBA" id="ARBA00022490"/>
    </source>
</evidence>
<feature type="domain" description="SAC" evidence="10">
    <location>
        <begin position="168"/>
        <end position="620"/>
    </location>
</feature>
<feature type="compositionally biased region" description="Polar residues" evidence="9">
    <location>
        <begin position="1217"/>
        <end position="1226"/>
    </location>
</feature>
<dbReference type="GO" id="GO:0016020">
    <property type="term" value="C:membrane"/>
    <property type="evidence" value="ECO:0007669"/>
    <property type="project" value="TreeGrafter"/>
</dbReference>
<dbReference type="SUPFAM" id="SSF56219">
    <property type="entry name" value="DNase I-like"/>
    <property type="match status" value="1"/>
</dbReference>
<proteinExistence type="inferred from homology"/>
<evidence type="ECO:0000256" key="2">
    <source>
        <dbReference type="ARBA" id="ARBA00008943"/>
    </source>
</evidence>
<dbReference type="PROSITE" id="PS50275">
    <property type="entry name" value="SAC"/>
    <property type="match status" value="1"/>
</dbReference>
<evidence type="ECO:0000256" key="9">
    <source>
        <dbReference type="SAM" id="MobiDB-lite"/>
    </source>
</evidence>
<feature type="region of interest" description="Disordered" evidence="9">
    <location>
        <begin position="453"/>
        <end position="488"/>
    </location>
</feature>
<dbReference type="InterPro" id="IPR046985">
    <property type="entry name" value="IP5"/>
</dbReference>
<keyword evidence="6" id="KW-0963">Cytoplasm</keyword>
<dbReference type="GO" id="GO:0043813">
    <property type="term" value="F:phosphatidylinositol-3,5-bisphosphate 5-phosphatase activity"/>
    <property type="evidence" value="ECO:0007669"/>
    <property type="project" value="TreeGrafter"/>
</dbReference>
<dbReference type="Pfam" id="PF22669">
    <property type="entry name" value="Exo_endo_phos2"/>
    <property type="match status" value="1"/>
</dbReference>
<dbReference type="STRING" id="401625.A0A0P1BII2"/>
<dbReference type="Pfam" id="PF02383">
    <property type="entry name" value="Syja_N"/>
    <property type="match status" value="1"/>
</dbReference>
<dbReference type="InterPro" id="IPR036691">
    <property type="entry name" value="Endo/exonu/phosph_ase_sf"/>
</dbReference>
<feature type="region of interest" description="Disordered" evidence="9">
    <location>
        <begin position="202"/>
        <end position="223"/>
    </location>
</feature>
<keyword evidence="5" id="KW-0813">Transport</keyword>
<dbReference type="GO" id="GO:0015031">
    <property type="term" value="P:protein transport"/>
    <property type="evidence" value="ECO:0007669"/>
    <property type="project" value="UniProtKB-KW"/>
</dbReference>
<organism evidence="11 12">
    <name type="scientific">Ceraceosorus bombacis</name>
    <dbReference type="NCBI Taxonomy" id="401625"/>
    <lineage>
        <taxon>Eukaryota</taxon>
        <taxon>Fungi</taxon>
        <taxon>Dikarya</taxon>
        <taxon>Basidiomycota</taxon>
        <taxon>Ustilaginomycotina</taxon>
        <taxon>Exobasidiomycetes</taxon>
        <taxon>Ceraceosorales</taxon>
        <taxon>Ceraceosoraceae</taxon>
        <taxon>Ceraceosorus</taxon>
    </lineage>
</organism>
<evidence type="ECO:0000256" key="3">
    <source>
        <dbReference type="ARBA" id="ARBA00009678"/>
    </source>
</evidence>
<evidence type="ECO:0000313" key="11">
    <source>
        <dbReference type="EMBL" id="CEH16131.1"/>
    </source>
</evidence>
<dbReference type="EMBL" id="CCYA01000278">
    <property type="protein sequence ID" value="CEH16131.1"/>
    <property type="molecule type" value="Genomic_DNA"/>
</dbReference>
<dbReference type="GO" id="GO:0046856">
    <property type="term" value="P:phosphatidylinositol dephosphorylation"/>
    <property type="evidence" value="ECO:0007669"/>
    <property type="project" value="InterPro"/>
</dbReference>
<dbReference type="GO" id="GO:0005737">
    <property type="term" value="C:cytoplasm"/>
    <property type="evidence" value="ECO:0007669"/>
    <property type="project" value="UniProtKB-SubCell"/>
</dbReference>
<feature type="compositionally biased region" description="Low complexity" evidence="9">
    <location>
        <begin position="1082"/>
        <end position="1091"/>
    </location>
</feature>
<evidence type="ECO:0000259" key="10">
    <source>
        <dbReference type="PROSITE" id="PS50275"/>
    </source>
</evidence>
<feature type="region of interest" description="Disordered" evidence="9">
    <location>
        <begin position="1190"/>
        <end position="1252"/>
    </location>
</feature>